<evidence type="ECO:0000256" key="14">
    <source>
        <dbReference type="RuleBase" id="RU363109"/>
    </source>
</evidence>
<feature type="transmembrane region" description="Helical" evidence="14">
    <location>
        <begin position="62"/>
        <end position="83"/>
    </location>
</feature>
<evidence type="ECO:0000256" key="5">
    <source>
        <dbReference type="ARBA" id="ARBA00022516"/>
    </source>
</evidence>
<dbReference type="Pfam" id="PF04387">
    <property type="entry name" value="PTPLA"/>
    <property type="match status" value="1"/>
</dbReference>
<feature type="transmembrane region" description="Helical" evidence="14">
    <location>
        <begin position="194"/>
        <end position="215"/>
    </location>
</feature>
<keyword evidence="10 14" id="KW-0472">Membrane</keyword>
<comment type="catalytic activity">
    <reaction evidence="13 14">
        <text>a very-long-chain (3R)-3-hydroxyacyl-CoA = a very-long-chain (2E)-enoyl-CoA + H2O</text>
        <dbReference type="Rhea" id="RHEA:45812"/>
        <dbReference type="ChEBI" id="CHEBI:15377"/>
        <dbReference type="ChEBI" id="CHEBI:83728"/>
        <dbReference type="ChEBI" id="CHEBI:85440"/>
        <dbReference type="EC" id="4.2.1.134"/>
    </reaction>
</comment>
<dbReference type="GO" id="GO:0030497">
    <property type="term" value="P:fatty acid elongation"/>
    <property type="evidence" value="ECO:0007669"/>
    <property type="project" value="TreeGrafter"/>
</dbReference>
<comment type="caution">
    <text evidence="15">The sequence shown here is derived from an EMBL/GenBank/DDBJ whole genome shotgun (WGS) entry which is preliminary data.</text>
</comment>
<comment type="subcellular location">
    <subcellularLocation>
        <location evidence="14">Endoplasmic reticulum membrane</location>
        <topology evidence="14">Multi-pass membrane protein</topology>
    </subcellularLocation>
    <subcellularLocation>
        <location evidence="1">Membrane</location>
        <topology evidence="1">Multi-pass membrane protein</topology>
    </subcellularLocation>
</comment>
<keyword evidence="16" id="KW-1185">Reference proteome</keyword>
<feature type="transmembrane region" description="Helical" evidence="14">
    <location>
        <begin position="95"/>
        <end position="112"/>
    </location>
</feature>
<keyword evidence="11 14" id="KW-0275">Fatty acid biosynthesis</keyword>
<evidence type="ECO:0000256" key="13">
    <source>
        <dbReference type="ARBA" id="ARBA00036671"/>
    </source>
</evidence>
<keyword evidence="6 14" id="KW-0812">Transmembrane</keyword>
<feature type="transmembrane region" description="Helical" evidence="14">
    <location>
        <begin position="160"/>
        <end position="188"/>
    </location>
</feature>
<keyword evidence="5 14" id="KW-0444">Lipid biosynthesis</keyword>
<gene>
    <name evidence="15" type="ORF">DAPK24_037600</name>
</gene>
<reference evidence="15 16" key="1">
    <citation type="journal article" date="2023" name="Elife">
        <title>Identification of key yeast species and microbe-microbe interactions impacting larval growth of Drosophila in the wild.</title>
        <authorList>
            <person name="Mure A."/>
            <person name="Sugiura Y."/>
            <person name="Maeda R."/>
            <person name="Honda K."/>
            <person name="Sakurai N."/>
            <person name="Takahashi Y."/>
            <person name="Watada M."/>
            <person name="Katoh T."/>
            <person name="Gotoh A."/>
            <person name="Gotoh Y."/>
            <person name="Taniguchi I."/>
            <person name="Nakamura K."/>
            <person name="Hayashi T."/>
            <person name="Katayama T."/>
            <person name="Uemura T."/>
            <person name="Hattori Y."/>
        </authorList>
    </citation>
    <scope>NUCLEOTIDE SEQUENCE [LARGE SCALE GENOMIC DNA]</scope>
    <source>
        <strain evidence="15 16">PK-24</strain>
    </source>
</reference>
<dbReference type="AlphaFoldDB" id="A0AAV5R6P5"/>
<dbReference type="Proteomes" id="UP001378960">
    <property type="component" value="Unassembled WGS sequence"/>
</dbReference>
<evidence type="ECO:0000256" key="4">
    <source>
        <dbReference type="ARBA" id="ARBA00013122"/>
    </source>
</evidence>
<evidence type="ECO:0000256" key="3">
    <source>
        <dbReference type="ARBA" id="ARBA00007811"/>
    </source>
</evidence>
<protein>
    <recommendedName>
        <fullName evidence="4 14">Very-long-chain (3R)-3-hydroxyacyl-CoA dehydratase</fullName>
        <ecNumber evidence="4 14">4.2.1.134</ecNumber>
    </recommendedName>
</protein>
<proteinExistence type="inferred from homology"/>
<evidence type="ECO:0000256" key="11">
    <source>
        <dbReference type="ARBA" id="ARBA00023160"/>
    </source>
</evidence>
<dbReference type="GO" id="GO:0030148">
    <property type="term" value="P:sphingolipid biosynthetic process"/>
    <property type="evidence" value="ECO:0007669"/>
    <property type="project" value="TreeGrafter"/>
</dbReference>
<organism evidence="15 16">
    <name type="scientific">Pichia kluyveri</name>
    <name type="common">Yeast</name>
    <dbReference type="NCBI Taxonomy" id="36015"/>
    <lineage>
        <taxon>Eukaryota</taxon>
        <taxon>Fungi</taxon>
        <taxon>Dikarya</taxon>
        <taxon>Ascomycota</taxon>
        <taxon>Saccharomycotina</taxon>
        <taxon>Pichiomycetes</taxon>
        <taxon>Pichiales</taxon>
        <taxon>Pichiaceae</taxon>
        <taxon>Pichia</taxon>
    </lineage>
</organism>
<evidence type="ECO:0000256" key="7">
    <source>
        <dbReference type="ARBA" id="ARBA00022832"/>
    </source>
</evidence>
<evidence type="ECO:0000256" key="9">
    <source>
        <dbReference type="ARBA" id="ARBA00023098"/>
    </source>
</evidence>
<sequence length="235" mass="26966">MSSDTPVTDKIDKKSTLKDEPPMWLIGYNLLSGCLWSFVLLNVIATHISFGFDFYRTFQLTHWWTTIIQCFAVVEIYNSAMGIVRSPILTTTMQVLSRLLVVIGVWTIVPYAPNNYSYAYLTVHIAWSLSEVIRYYYYAQHLISQQTQIKGQTPNKVSPLLLWLRYNAFIILYPLGITSELIMIWSAAFHSKSSIYGLFLLISMAAYIPGAPVLFSHMLVQRKKFLGNKITKKTE</sequence>
<feature type="transmembrane region" description="Helical" evidence="14">
    <location>
        <begin position="118"/>
        <end position="139"/>
    </location>
</feature>
<dbReference type="PANTHER" id="PTHR11035:SF3">
    <property type="entry name" value="VERY-LONG-CHAIN (3R)-3-HYDROXYACYL-COA DEHYDRATASE"/>
    <property type="match status" value="1"/>
</dbReference>
<evidence type="ECO:0000256" key="12">
    <source>
        <dbReference type="ARBA" id="ARBA00023239"/>
    </source>
</evidence>
<dbReference type="EMBL" id="BTGB01000005">
    <property type="protein sequence ID" value="GMM47185.1"/>
    <property type="molecule type" value="Genomic_DNA"/>
</dbReference>
<dbReference type="GO" id="GO:0005789">
    <property type="term" value="C:endoplasmic reticulum membrane"/>
    <property type="evidence" value="ECO:0007669"/>
    <property type="project" value="UniProtKB-SubCell"/>
</dbReference>
<evidence type="ECO:0000313" key="15">
    <source>
        <dbReference type="EMBL" id="GMM47185.1"/>
    </source>
</evidence>
<comment type="similarity">
    <text evidence="3 14">Belongs to the very long-chain fatty acids dehydratase HACD family.</text>
</comment>
<dbReference type="GO" id="GO:0042761">
    <property type="term" value="P:very long-chain fatty acid biosynthetic process"/>
    <property type="evidence" value="ECO:0007669"/>
    <property type="project" value="TreeGrafter"/>
</dbReference>
<dbReference type="EC" id="4.2.1.134" evidence="4 14"/>
<keyword evidence="14" id="KW-0256">Endoplasmic reticulum</keyword>
<keyword evidence="9 14" id="KW-0443">Lipid metabolism</keyword>
<dbReference type="InterPro" id="IPR007482">
    <property type="entry name" value="Tyr_Pase-like_PTPLA"/>
</dbReference>
<keyword evidence="8 14" id="KW-1133">Transmembrane helix</keyword>
<dbReference type="PANTHER" id="PTHR11035">
    <property type="entry name" value="VERY-LONG-CHAIN (3R)-3-HYDROXYACYL-COA DEHYDRATASE"/>
    <property type="match status" value="1"/>
</dbReference>
<comment type="pathway">
    <text evidence="2 14">Lipid metabolism; fatty acid biosynthesis.</text>
</comment>
<evidence type="ECO:0000256" key="10">
    <source>
        <dbReference type="ARBA" id="ARBA00023136"/>
    </source>
</evidence>
<keyword evidence="12 14" id="KW-0456">Lyase</keyword>
<dbReference type="GO" id="GO:0102158">
    <property type="term" value="F:very-long-chain (3R)-3-hydroxyacyl-CoA dehydratase activity"/>
    <property type="evidence" value="ECO:0007669"/>
    <property type="project" value="UniProtKB-EC"/>
</dbReference>
<accession>A0AAV5R6P5</accession>
<evidence type="ECO:0000256" key="1">
    <source>
        <dbReference type="ARBA" id="ARBA00004141"/>
    </source>
</evidence>
<feature type="transmembrane region" description="Helical" evidence="14">
    <location>
        <begin position="23"/>
        <end position="50"/>
    </location>
</feature>
<evidence type="ECO:0000256" key="8">
    <source>
        <dbReference type="ARBA" id="ARBA00022989"/>
    </source>
</evidence>
<evidence type="ECO:0000313" key="16">
    <source>
        <dbReference type="Proteomes" id="UP001378960"/>
    </source>
</evidence>
<keyword evidence="7 14" id="KW-0276">Fatty acid metabolism</keyword>
<evidence type="ECO:0000256" key="6">
    <source>
        <dbReference type="ARBA" id="ARBA00022692"/>
    </source>
</evidence>
<evidence type="ECO:0000256" key="2">
    <source>
        <dbReference type="ARBA" id="ARBA00005194"/>
    </source>
</evidence>
<comment type="function">
    <text evidence="14">Catalyzes the third of the four reactions of the long-chain fatty acids elongation cycle. This endoplasmic reticulum-bound enzymatic process, allows the addition of two carbons to the chain of long- and very long-chain fatty acids/VLCFAs per cycle. This enzyme catalyzes the dehydration of the 3-hydroxyacyl-CoA intermediate into trans-2,3-enoyl-CoA, within each cycle of fatty acid elongation. Thereby, it participates to the production of VLCFAs of different chain lengths that are involved in multiple biological processes as precursors of membrane lipids and lipid mediators.</text>
</comment>
<name>A0AAV5R6P5_PICKL</name>